<feature type="compositionally biased region" description="Polar residues" evidence="1">
    <location>
        <begin position="11"/>
        <end position="23"/>
    </location>
</feature>
<proteinExistence type="predicted"/>
<accession>A0A6G1KDL6</accession>
<evidence type="ECO:0000313" key="3">
    <source>
        <dbReference type="Proteomes" id="UP000799428"/>
    </source>
</evidence>
<keyword evidence="3" id="KW-1185">Reference proteome</keyword>
<organism evidence="2 3">
    <name type="scientific">Pleomassaria siparia CBS 279.74</name>
    <dbReference type="NCBI Taxonomy" id="1314801"/>
    <lineage>
        <taxon>Eukaryota</taxon>
        <taxon>Fungi</taxon>
        <taxon>Dikarya</taxon>
        <taxon>Ascomycota</taxon>
        <taxon>Pezizomycotina</taxon>
        <taxon>Dothideomycetes</taxon>
        <taxon>Pleosporomycetidae</taxon>
        <taxon>Pleosporales</taxon>
        <taxon>Pleomassariaceae</taxon>
        <taxon>Pleomassaria</taxon>
    </lineage>
</organism>
<evidence type="ECO:0000313" key="2">
    <source>
        <dbReference type="EMBL" id="KAF2710531.1"/>
    </source>
</evidence>
<dbReference type="EMBL" id="MU005769">
    <property type="protein sequence ID" value="KAF2710531.1"/>
    <property type="molecule type" value="Genomic_DNA"/>
</dbReference>
<sequence length="63" mass="6953">MSLYNLPWLLGNQQPTTNNSQEPTPAAPLRPSPWPGSEKTNKGLLFLLIVMSRVITYTGLPTT</sequence>
<protein>
    <submittedName>
        <fullName evidence="2">Uncharacterized protein</fullName>
    </submittedName>
</protein>
<feature type="region of interest" description="Disordered" evidence="1">
    <location>
        <begin position="1"/>
        <end position="36"/>
    </location>
</feature>
<gene>
    <name evidence="2" type="ORF">K504DRAFT_466941</name>
</gene>
<evidence type="ECO:0000256" key="1">
    <source>
        <dbReference type="SAM" id="MobiDB-lite"/>
    </source>
</evidence>
<dbReference type="Proteomes" id="UP000799428">
    <property type="component" value="Unassembled WGS sequence"/>
</dbReference>
<name>A0A6G1KDL6_9PLEO</name>
<feature type="compositionally biased region" description="Pro residues" evidence="1">
    <location>
        <begin position="25"/>
        <end position="34"/>
    </location>
</feature>
<reference evidence="2" key="1">
    <citation type="journal article" date="2020" name="Stud. Mycol.">
        <title>101 Dothideomycetes genomes: a test case for predicting lifestyles and emergence of pathogens.</title>
        <authorList>
            <person name="Haridas S."/>
            <person name="Albert R."/>
            <person name="Binder M."/>
            <person name="Bloem J."/>
            <person name="Labutti K."/>
            <person name="Salamov A."/>
            <person name="Andreopoulos B."/>
            <person name="Baker S."/>
            <person name="Barry K."/>
            <person name="Bills G."/>
            <person name="Bluhm B."/>
            <person name="Cannon C."/>
            <person name="Castanera R."/>
            <person name="Culley D."/>
            <person name="Daum C."/>
            <person name="Ezra D."/>
            <person name="Gonzalez J."/>
            <person name="Henrissat B."/>
            <person name="Kuo A."/>
            <person name="Liang C."/>
            <person name="Lipzen A."/>
            <person name="Lutzoni F."/>
            <person name="Magnuson J."/>
            <person name="Mondo S."/>
            <person name="Nolan M."/>
            <person name="Ohm R."/>
            <person name="Pangilinan J."/>
            <person name="Park H.-J."/>
            <person name="Ramirez L."/>
            <person name="Alfaro M."/>
            <person name="Sun H."/>
            <person name="Tritt A."/>
            <person name="Yoshinaga Y."/>
            <person name="Zwiers L.-H."/>
            <person name="Turgeon B."/>
            <person name="Goodwin S."/>
            <person name="Spatafora J."/>
            <person name="Crous P."/>
            <person name="Grigoriev I."/>
        </authorList>
    </citation>
    <scope>NUCLEOTIDE SEQUENCE</scope>
    <source>
        <strain evidence="2">CBS 279.74</strain>
    </source>
</reference>
<dbReference type="AlphaFoldDB" id="A0A6G1KDL6"/>